<keyword evidence="4" id="KW-1185">Reference proteome</keyword>
<evidence type="ECO:0000313" key="4">
    <source>
        <dbReference type="Proteomes" id="UP000315369"/>
    </source>
</evidence>
<protein>
    <submittedName>
        <fullName evidence="3">Alpha/beta hydrolase</fullName>
    </submittedName>
</protein>
<proteinExistence type="predicted"/>
<comment type="caution">
    <text evidence="3">The sequence shown here is derived from an EMBL/GenBank/DDBJ whole genome shotgun (WGS) entry which is preliminary data.</text>
</comment>
<dbReference type="Proteomes" id="UP000315369">
    <property type="component" value="Unassembled WGS sequence"/>
</dbReference>
<dbReference type="InterPro" id="IPR050300">
    <property type="entry name" value="GDXG_lipolytic_enzyme"/>
</dbReference>
<dbReference type="Gene3D" id="3.40.50.1820">
    <property type="entry name" value="alpha/beta hydrolase"/>
    <property type="match status" value="1"/>
</dbReference>
<reference evidence="3 4" key="1">
    <citation type="submission" date="2019-06" db="EMBL/GenBank/DDBJ databases">
        <authorList>
            <person name="Livingstone P."/>
            <person name="Whitworth D."/>
        </authorList>
    </citation>
    <scope>NUCLEOTIDE SEQUENCE [LARGE SCALE GENOMIC DNA]</scope>
    <source>
        <strain evidence="3 4">AM401</strain>
    </source>
</reference>
<dbReference type="InterPro" id="IPR029058">
    <property type="entry name" value="AB_hydrolase_fold"/>
</dbReference>
<dbReference type="Pfam" id="PF20434">
    <property type="entry name" value="BD-FAE"/>
    <property type="match status" value="1"/>
</dbReference>
<name>A0A540WXI7_9BACT</name>
<evidence type="ECO:0000259" key="2">
    <source>
        <dbReference type="Pfam" id="PF20434"/>
    </source>
</evidence>
<evidence type="ECO:0000313" key="3">
    <source>
        <dbReference type="EMBL" id="TQF13154.1"/>
    </source>
</evidence>
<dbReference type="OrthoDB" id="9771666at2"/>
<dbReference type="InterPro" id="IPR049492">
    <property type="entry name" value="BD-FAE-like_dom"/>
</dbReference>
<feature type="domain" description="BD-FAE-like" evidence="2">
    <location>
        <begin position="37"/>
        <end position="224"/>
    </location>
</feature>
<keyword evidence="1 3" id="KW-0378">Hydrolase</keyword>
<accession>A0A540WXI7</accession>
<gene>
    <name evidence="3" type="ORF">FJV41_25415</name>
</gene>
<dbReference type="RefSeq" id="WP_141645136.1">
    <property type="nucleotide sequence ID" value="NZ_VIFM01000110.1"/>
</dbReference>
<dbReference type="EMBL" id="VIFM01000110">
    <property type="protein sequence ID" value="TQF13154.1"/>
    <property type="molecule type" value="Genomic_DNA"/>
</dbReference>
<dbReference type="PANTHER" id="PTHR48081">
    <property type="entry name" value="AB HYDROLASE SUPERFAMILY PROTEIN C4A8.06C"/>
    <property type="match status" value="1"/>
</dbReference>
<sequence length="268" mass="28689">MSSLWILEEAPPAPDARISYGPGPHHFGELRLPSGPGPHPVVVALHGGFWRAKYDLAHLGHLCAALTASGFATWSLEFRRIGHEGGGYPGTLEDVALGADFLRTLAQAHPLDLSRVVFLGHSAGGHLALWLGARHRMPVGSALRREDPLRPRGIVSLAGLADLTRTYELGLSDRAAELLLGGSPLEVPLRYQRASPAALQPLGVPQVILHGSEDDTVPVAMSADYCARGRAHGDDVRCVVLPGAGHFEVVDPRSREWPQVVDAVRSLL</sequence>
<dbReference type="AlphaFoldDB" id="A0A540WXI7"/>
<evidence type="ECO:0000256" key="1">
    <source>
        <dbReference type="ARBA" id="ARBA00022801"/>
    </source>
</evidence>
<dbReference type="SUPFAM" id="SSF53474">
    <property type="entry name" value="alpha/beta-Hydrolases"/>
    <property type="match status" value="1"/>
</dbReference>
<dbReference type="GO" id="GO:0016787">
    <property type="term" value="F:hydrolase activity"/>
    <property type="evidence" value="ECO:0007669"/>
    <property type="project" value="UniProtKB-KW"/>
</dbReference>
<organism evidence="3 4">
    <name type="scientific">Myxococcus llanfairpwllgwyngyllgogerychwyrndrobwllllantysiliogogogochensis</name>
    <dbReference type="NCBI Taxonomy" id="2590453"/>
    <lineage>
        <taxon>Bacteria</taxon>
        <taxon>Pseudomonadati</taxon>
        <taxon>Myxococcota</taxon>
        <taxon>Myxococcia</taxon>
        <taxon>Myxococcales</taxon>
        <taxon>Cystobacterineae</taxon>
        <taxon>Myxococcaceae</taxon>
        <taxon>Myxococcus</taxon>
    </lineage>
</organism>